<proteinExistence type="predicted"/>
<feature type="region of interest" description="Disordered" evidence="1">
    <location>
        <begin position="1"/>
        <end position="36"/>
    </location>
</feature>
<dbReference type="Proteomes" id="UP001589775">
    <property type="component" value="Unassembled WGS sequence"/>
</dbReference>
<reference evidence="2 3" key="1">
    <citation type="submission" date="2024-09" db="EMBL/GenBank/DDBJ databases">
        <authorList>
            <person name="Sun Q."/>
            <person name="Mori K."/>
        </authorList>
    </citation>
    <scope>NUCLEOTIDE SEQUENCE [LARGE SCALE GENOMIC DNA]</scope>
    <source>
        <strain evidence="2 3">KCTC 23279</strain>
    </source>
</reference>
<protein>
    <submittedName>
        <fullName evidence="2">Uncharacterized protein</fullName>
    </submittedName>
</protein>
<evidence type="ECO:0000313" key="3">
    <source>
        <dbReference type="Proteomes" id="UP001589775"/>
    </source>
</evidence>
<sequence length="57" mass="6332">MAGQSARSDVKRSPPGSTHDARAPEPTLESLQQENESLKKLVVTLSEMVLRRTVDQR</sequence>
<dbReference type="RefSeq" id="WP_378384158.1">
    <property type="nucleotide sequence ID" value="NZ_JBHLWM010000001.1"/>
</dbReference>
<dbReference type="EMBL" id="JBHLWM010000001">
    <property type="protein sequence ID" value="MFC0239396.1"/>
    <property type="molecule type" value="Genomic_DNA"/>
</dbReference>
<evidence type="ECO:0000256" key="1">
    <source>
        <dbReference type="SAM" id="MobiDB-lite"/>
    </source>
</evidence>
<comment type="caution">
    <text evidence="2">The sequence shown here is derived from an EMBL/GenBank/DDBJ whole genome shotgun (WGS) entry which is preliminary data.</text>
</comment>
<keyword evidence="3" id="KW-1185">Reference proteome</keyword>
<accession>A0ABV6EMF1</accession>
<gene>
    <name evidence="2" type="ORF">ACFFJ6_02905</name>
</gene>
<organism evidence="2 3">
    <name type="scientific">Rhodopseudomonas telluris</name>
    <dbReference type="NCBI Taxonomy" id="644215"/>
    <lineage>
        <taxon>Bacteria</taxon>
        <taxon>Pseudomonadati</taxon>
        <taxon>Pseudomonadota</taxon>
        <taxon>Alphaproteobacteria</taxon>
        <taxon>Hyphomicrobiales</taxon>
        <taxon>Nitrobacteraceae</taxon>
        <taxon>Rhodopseudomonas</taxon>
    </lineage>
</organism>
<evidence type="ECO:0000313" key="2">
    <source>
        <dbReference type="EMBL" id="MFC0239396.1"/>
    </source>
</evidence>
<name>A0ABV6EMF1_9BRAD</name>